<dbReference type="PANTHER" id="PTHR33395">
    <property type="entry name" value="TRANSCRIPTASE, PUTATIVE-RELATED-RELATED"/>
    <property type="match status" value="1"/>
</dbReference>
<organism evidence="1 2">
    <name type="scientific">Hydra vulgaris</name>
    <name type="common">Hydra</name>
    <name type="synonym">Hydra attenuata</name>
    <dbReference type="NCBI Taxonomy" id="6087"/>
    <lineage>
        <taxon>Eukaryota</taxon>
        <taxon>Metazoa</taxon>
        <taxon>Cnidaria</taxon>
        <taxon>Hydrozoa</taxon>
        <taxon>Hydroidolina</taxon>
        <taxon>Anthoathecata</taxon>
        <taxon>Aplanulata</taxon>
        <taxon>Hydridae</taxon>
        <taxon>Hydra</taxon>
    </lineage>
</organism>
<accession>A0ABM4D1E6</accession>
<dbReference type="RefSeq" id="XP_065668059.1">
    <property type="nucleotide sequence ID" value="XM_065811987.1"/>
</dbReference>
<keyword evidence="1" id="KW-1185">Reference proteome</keyword>
<proteinExistence type="predicted"/>
<evidence type="ECO:0000313" key="1">
    <source>
        <dbReference type="Proteomes" id="UP001652625"/>
    </source>
</evidence>
<sequence>MQLFECDWDQELKEDIVHNYLLELNENKSLGCDNISPYVLKHCAKGLSKPLSLILKKSINSGEMPELWKSENITPIFKKEDKEDPLKYRPISLTSIQCKIIEKIIRKKLIIYITENNLLKPQQYGFVQNKGCLTNLLETFNIITTEIEDDYPVDILFLEQLYTSLVRPHLEFAVLVWSRGNKNDINDLEKIQRRATKLAPELKHLSYTEKLAKLCLTTLETRHTRDDLIEFFKITTGIDKILWYKELYKASSQSLRGHSMKFEREFAKITMRHNFFTNRVIPHWNALPEKVVSAITVNYFKARLDKHLLTAVKV</sequence>
<protein>
    <submittedName>
        <fullName evidence="2">Uncharacterized protein LOC136088295</fullName>
    </submittedName>
</protein>
<evidence type="ECO:0000313" key="2">
    <source>
        <dbReference type="RefSeq" id="XP_065668059.1"/>
    </source>
</evidence>
<name>A0ABM4D1E6_HYDVU</name>
<reference evidence="2" key="1">
    <citation type="submission" date="2025-08" db="UniProtKB">
        <authorList>
            <consortium name="RefSeq"/>
        </authorList>
    </citation>
    <scope>IDENTIFICATION</scope>
</reference>
<dbReference type="PANTHER" id="PTHR33395:SF22">
    <property type="entry name" value="REVERSE TRANSCRIPTASE DOMAIN-CONTAINING PROTEIN"/>
    <property type="match status" value="1"/>
</dbReference>
<gene>
    <name evidence="2" type="primary">LOC136088295</name>
</gene>
<dbReference type="Proteomes" id="UP001652625">
    <property type="component" value="Chromosome 12"/>
</dbReference>
<dbReference type="GeneID" id="136088295"/>